<evidence type="ECO:0000313" key="2">
    <source>
        <dbReference type="Proteomes" id="UP000095284"/>
    </source>
</evidence>
<evidence type="ECO:0000256" key="1">
    <source>
        <dbReference type="SAM" id="MobiDB-lite"/>
    </source>
</evidence>
<feature type="region of interest" description="Disordered" evidence="1">
    <location>
        <begin position="18"/>
        <end position="76"/>
    </location>
</feature>
<accession>A0A1I7RZ74</accession>
<name>A0A1I7RZ74_BURXY</name>
<feature type="compositionally biased region" description="Low complexity" evidence="1">
    <location>
        <begin position="38"/>
        <end position="62"/>
    </location>
</feature>
<organism evidence="2 3">
    <name type="scientific">Bursaphelenchus xylophilus</name>
    <name type="common">Pinewood nematode worm</name>
    <name type="synonym">Aphelenchoides xylophilus</name>
    <dbReference type="NCBI Taxonomy" id="6326"/>
    <lineage>
        <taxon>Eukaryota</taxon>
        <taxon>Metazoa</taxon>
        <taxon>Ecdysozoa</taxon>
        <taxon>Nematoda</taxon>
        <taxon>Chromadorea</taxon>
        <taxon>Rhabditida</taxon>
        <taxon>Tylenchina</taxon>
        <taxon>Tylenchomorpha</taxon>
        <taxon>Aphelenchoidea</taxon>
        <taxon>Aphelenchoididae</taxon>
        <taxon>Bursaphelenchus</taxon>
    </lineage>
</organism>
<proteinExistence type="predicted"/>
<dbReference type="AlphaFoldDB" id="A0A1I7RZ74"/>
<evidence type="ECO:0000313" key="3">
    <source>
        <dbReference type="WBParaSite" id="BXY_0604200.1"/>
    </source>
</evidence>
<dbReference type="WBParaSite" id="BXY_0604200.1">
    <property type="protein sequence ID" value="BXY_0604200.1"/>
    <property type="gene ID" value="BXY_0604200"/>
</dbReference>
<feature type="compositionally biased region" description="Basic and acidic residues" evidence="1">
    <location>
        <begin position="18"/>
        <end position="27"/>
    </location>
</feature>
<dbReference type="Proteomes" id="UP000095284">
    <property type="component" value="Unplaced"/>
</dbReference>
<protein>
    <submittedName>
        <fullName evidence="3">Reverse transcriptase domain-containing protein</fullName>
    </submittedName>
</protein>
<sequence length="88" mass="10040">MNYIATLEQLDRLADRARQEDLEKNQRLEGIPSRRSVRTSASRNSNSSSRGKSRDGGSNNRNYMKNDYVPSERCNDPTCDICSAYAYD</sequence>
<reference evidence="3" key="1">
    <citation type="submission" date="2016-11" db="UniProtKB">
        <authorList>
            <consortium name="WormBaseParasite"/>
        </authorList>
    </citation>
    <scope>IDENTIFICATION</scope>
</reference>